<dbReference type="AlphaFoldDB" id="A0AAX6GQT8"/>
<keyword evidence="3" id="KW-1185">Reference proteome</keyword>
<comment type="caution">
    <text evidence="2">The sequence shown here is derived from an EMBL/GenBank/DDBJ whole genome shotgun (WGS) entry which is preliminary data.</text>
</comment>
<feature type="compositionally biased region" description="Basic and acidic residues" evidence="1">
    <location>
        <begin position="16"/>
        <end position="30"/>
    </location>
</feature>
<protein>
    <submittedName>
        <fullName evidence="2">Uncharacterized protein</fullName>
    </submittedName>
</protein>
<reference evidence="2" key="2">
    <citation type="submission" date="2023-04" db="EMBL/GenBank/DDBJ databases">
        <authorList>
            <person name="Bruccoleri R.E."/>
            <person name="Oakeley E.J."/>
            <person name="Faust A.-M."/>
            <person name="Dessus-Babus S."/>
            <person name="Altorfer M."/>
            <person name="Burckhardt D."/>
            <person name="Oertli M."/>
            <person name="Naumann U."/>
            <person name="Petersen F."/>
            <person name="Wong J."/>
        </authorList>
    </citation>
    <scope>NUCLEOTIDE SEQUENCE</scope>
    <source>
        <strain evidence="2">GSM-AAB239-AS_SAM_17_03QT</strain>
        <tissue evidence="2">Leaf</tissue>
    </source>
</reference>
<evidence type="ECO:0000313" key="3">
    <source>
        <dbReference type="Proteomes" id="UP001140949"/>
    </source>
</evidence>
<feature type="region of interest" description="Disordered" evidence="1">
    <location>
        <begin position="153"/>
        <end position="178"/>
    </location>
</feature>
<reference evidence="2" key="1">
    <citation type="journal article" date="2023" name="GigaByte">
        <title>Genome assembly of the bearded iris, Iris pallida Lam.</title>
        <authorList>
            <person name="Bruccoleri R.E."/>
            <person name="Oakeley E.J."/>
            <person name="Faust A.M.E."/>
            <person name="Altorfer M."/>
            <person name="Dessus-Babus S."/>
            <person name="Burckhardt D."/>
            <person name="Oertli M."/>
            <person name="Naumann U."/>
            <person name="Petersen F."/>
            <person name="Wong J."/>
        </authorList>
    </citation>
    <scope>NUCLEOTIDE SEQUENCE</scope>
    <source>
        <strain evidence="2">GSM-AAB239-AS_SAM_17_03QT</strain>
    </source>
</reference>
<gene>
    <name evidence="2" type="ORF">M6B38_350555</name>
</gene>
<evidence type="ECO:0000313" key="2">
    <source>
        <dbReference type="EMBL" id="KAJ6831149.1"/>
    </source>
</evidence>
<dbReference type="EMBL" id="JANAVB010016999">
    <property type="protein sequence ID" value="KAJ6831149.1"/>
    <property type="molecule type" value="Genomic_DNA"/>
</dbReference>
<sequence>MGKGVPTVSSCGASDLRPRRWAPDRRHSGSRESSPALALARRRAAGLALIGCWRSCEEGAERSSGKMGSRARTAWKGGRHGKSLHGVGSETLPRLWRTGSTLGGLARTPRSRGRSRPLRRGAPGAAVRVSSTESTRLIGGKVWRGMAAGEAGAARSRLSSVGSGQGVPRWNRAEARGR</sequence>
<name>A0AAX6GQT8_IRIPA</name>
<feature type="region of interest" description="Disordered" evidence="1">
    <location>
        <begin position="1"/>
        <end position="38"/>
    </location>
</feature>
<feature type="compositionally biased region" description="Basic residues" evidence="1">
    <location>
        <begin position="109"/>
        <end position="119"/>
    </location>
</feature>
<feature type="region of interest" description="Disordered" evidence="1">
    <location>
        <begin position="61"/>
        <end position="125"/>
    </location>
</feature>
<proteinExistence type="predicted"/>
<dbReference type="Proteomes" id="UP001140949">
    <property type="component" value="Unassembled WGS sequence"/>
</dbReference>
<organism evidence="2 3">
    <name type="scientific">Iris pallida</name>
    <name type="common">Sweet iris</name>
    <dbReference type="NCBI Taxonomy" id="29817"/>
    <lineage>
        <taxon>Eukaryota</taxon>
        <taxon>Viridiplantae</taxon>
        <taxon>Streptophyta</taxon>
        <taxon>Embryophyta</taxon>
        <taxon>Tracheophyta</taxon>
        <taxon>Spermatophyta</taxon>
        <taxon>Magnoliopsida</taxon>
        <taxon>Liliopsida</taxon>
        <taxon>Asparagales</taxon>
        <taxon>Iridaceae</taxon>
        <taxon>Iridoideae</taxon>
        <taxon>Irideae</taxon>
        <taxon>Iris</taxon>
    </lineage>
</organism>
<evidence type="ECO:0000256" key="1">
    <source>
        <dbReference type="SAM" id="MobiDB-lite"/>
    </source>
</evidence>
<accession>A0AAX6GQT8</accession>